<sequence>MGDGAGMEATAVDSEHEEQEEDEEEDEQQEEEQQEEEEEEEPAALRKKLSSLFDQVSKLEATLAEKETPPASKSVARAGAGKETPPPSKSMARAATPSPGSDATTLQMSPLSSSEVPSVVTPAGHHRSGLTGPTPSDKGPNRRQRRTAEQRLSKAQSQSPAKPKDAMDEQIRAMQEKMQEQAAQIEACKLARKKAEEAATKVDPREEMLMEMKKKMEEQEALIQSLKAPPVPAQAADPSSDQADIVMPDGAKVQSTTIPSTVISRDALRMRLKRLCETKKSGKKWVSDEVAADYAAGGEKRETLEISLLEVLRDLPGDAKPDRMRAAFTSKVVHVKERLLAREQEVTGEWLTEERMKNKHG</sequence>
<dbReference type="Proteomes" id="UP000601435">
    <property type="component" value="Unassembled WGS sequence"/>
</dbReference>
<accession>A0A813BTB0</accession>
<comment type="caution">
    <text evidence="2">The sequence shown here is derived from an EMBL/GenBank/DDBJ whole genome shotgun (WGS) entry which is preliminary data.</text>
</comment>
<feature type="region of interest" description="Disordered" evidence="1">
    <location>
        <begin position="228"/>
        <end position="252"/>
    </location>
</feature>
<feature type="non-terminal residue" evidence="2">
    <location>
        <position position="361"/>
    </location>
</feature>
<evidence type="ECO:0000313" key="3">
    <source>
        <dbReference type="Proteomes" id="UP000601435"/>
    </source>
</evidence>
<feature type="compositionally biased region" description="Acidic residues" evidence="1">
    <location>
        <begin position="15"/>
        <end position="42"/>
    </location>
</feature>
<reference evidence="2" key="1">
    <citation type="submission" date="2021-02" db="EMBL/GenBank/DDBJ databases">
        <authorList>
            <person name="Dougan E. K."/>
            <person name="Rhodes N."/>
            <person name="Thang M."/>
            <person name="Chan C."/>
        </authorList>
    </citation>
    <scope>NUCLEOTIDE SEQUENCE</scope>
</reference>
<dbReference type="EMBL" id="CAJNJA010074904">
    <property type="protein sequence ID" value="CAE7913591.1"/>
    <property type="molecule type" value="Genomic_DNA"/>
</dbReference>
<organism evidence="2 3">
    <name type="scientific">Symbiodinium necroappetens</name>
    <dbReference type="NCBI Taxonomy" id="1628268"/>
    <lineage>
        <taxon>Eukaryota</taxon>
        <taxon>Sar</taxon>
        <taxon>Alveolata</taxon>
        <taxon>Dinophyceae</taxon>
        <taxon>Suessiales</taxon>
        <taxon>Symbiodiniaceae</taxon>
        <taxon>Symbiodinium</taxon>
    </lineage>
</organism>
<dbReference type="OrthoDB" id="10539188at2759"/>
<evidence type="ECO:0000313" key="2">
    <source>
        <dbReference type="EMBL" id="CAE7913591.1"/>
    </source>
</evidence>
<evidence type="ECO:0000256" key="1">
    <source>
        <dbReference type="SAM" id="MobiDB-lite"/>
    </source>
</evidence>
<feature type="region of interest" description="Disordered" evidence="1">
    <location>
        <begin position="1"/>
        <end position="169"/>
    </location>
</feature>
<feature type="compositionally biased region" description="Low complexity" evidence="1">
    <location>
        <begin position="233"/>
        <end position="244"/>
    </location>
</feature>
<proteinExistence type="predicted"/>
<feature type="compositionally biased region" description="Low complexity" evidence="1">
    <location>
        <begin position="109"/>
        <end position="122"/>
    </location>
</feature>
<gene>
    <name evidence="2" type="ORF">SNEC2469_LOCUS31223</name>
</gene>
<keyword evidence="3" id="KW-1185">Reference proteome</keyword>
<feature type="compositionally biased region" description="Polar residues" evidence="1">
    <location>
        <begin position="98"/>
        <end position="108"/>
    </location>
</feature>
<protein>
    <submittedName>
        <fullName evidence="2">Uncharacterized protein</fullName>
    </submittedName>
</protein>
<dbReference type="AlphaFoldDB" id="A0A813BTB0"/>
<name>A0A813BTB0_9DINO</name>